<name>A0A8H4WAM6_9HELO</name>
<dbReference type="Pfam" id="PF01266">
    <property type="entry name" value="DAO"/>
    <property type="match status" value="2"/>
</dbReference>
<dbReference type="InterPro" id="IPR006076">
    <property type="entry name" value="FAD-dep_OxRdtase"/>
</dbReference>
<evidence type="ECO:0000313" key="4">
    <source>
        <dbReference type="Proteomes" id="UP000566819"/>
    </source>
</evidence>
<dbReference type="PANTHER" id="PTHR13847:SF185">
    <property type="entry name" value="FAD DEPENDENT OXIDOREDUCTASE SUPERFAMILY (AFU_ORTHOLOGUE AFUA_3G02360)"/>
    <property type="match status" value="1"/>
</dbReference>
<dbReference type="OrthoDB" id="498204at2759"/>
<dbReference type="Proteomes" id="UP000566819">
    <property type="component" value="Unassembled WGS sequence"/>
</dbReference>
<protein>
    <recommendedName>
        <fullName evidence="2">FAD dependent oxidoreductase domain-containing protein</fullName>
    </recommendedName>
</protein>
<organism evidence="3 4">
    <name type="scientific">Cudoniella acicularis</name>
    <dbReference type="NCBI Taxonomy" id="354080"/>
    <lineage>
        <taxon>Eukaryota</taxon>
        <taxon>Fungi</taxon>
        <taxon>Dikarya</taxon>
        <taxon>Ascomycota</taxon>
        <taxon>Pezizomycotina</taxon>
        <taxon>Leotiomycetes</taxon>
        <taxon>Helotiales</taxon>
        <taxon>Tricladiaceae</taxon>
        <taxon>Cudoniella</taxon>
    </lineage>
</organism>
<accession>A0A8H4WAM6</accession>
<dbReference type="Gene3D" id="3.50.50.60">
    <property type="entry name" value="FAD/NAD(P)-binding domain"/>
    <property type="match status" value="2"/>
</dbReference>
<comment type="caution">
    <text evidence="3">The sequence shown here is derived from an EMBL/GenBank/DDBJ whole genome shotgun (WGS) entry which is preliminary data.</text>
</comment>
<dbReference type="SUPFAM" id="SSF51905">
    <property type="entry name" value="FAD/NAD(P)-binding domain"/>
    <property type="match status" value="1"/>
</dbReference>
<reference evidence="3 4" key="1">
    <citation type="submission" date="2020-03" db="EMBL/GenBank/DDBJ databases">
        <title>Draft Genome Sequence of Cudoniella acicularis.</title>
        <authorList>
            <person name="Buettner E."/>
            <person name="Kellner H."/>
        </authorList>
    </citation>
    <scope>NUCLEOTIDE SEQUENCE [LARGE SCALE GENOMIC DNA]</scope>
    <source>
        <strain evidence="3 4">DSM 108380</strain>
    </source>
</reference>
<proteinExistence type="predicted"/>
<evidence type="ECO:0000259" key="2">
    <source>
        <dbReference type="Pfam" id="PF01266"/>
    </source>
</evidence>
<dbReference type="EMBL" id="JAAMPI010000039">
    <property type="protein sequence ID" value="KAF4637019.1"/>
    <property type="molecule type" value="Genomic_DNA"/>
</dbReference>
<feature type="domain" description="FAD dependent oxidoreductase" evidence="2">
    <location>
        <begin position="106"/>
        <end position="329"/>
    </location>
</feature>
<feature type="domain" description="FAD dependent oxidoreductase" evidence="2">
    <location>
        <begin position="5"/>
        <end position="96"/>
    </location>
</feature>
<dbReference type="PANTHER" id="PTHR13847">
    <property type="entry name" value="SARCOSINE DEHYDROGENASE-RELATED"/>
    <property type="match status" value="1"/>
</dbReference>
<dbReference type="GO" id="GO:0042147">
    <property type="term" value="P:retrograde transport, endosome to Golgi"/>
    <property type="evidence" value="ECO:0007669"/>
    <property type="project" value="TreeGrafter"/>
</dbReference>
<evidence type="ECO:0000313" key="3">
    <source>
        <dbReference type="EMBL" id="KAF4637019.1"/>
    </source>
</evidence>
<evidence type="ECO:0000256" key="1">
    <source>
        <dbReference type="SAM" id="MobiDB-lite"/>
    </source>
</evidence>
<dbReference type="GO" id="GO:0005829">
    <property type="term" value="C:cytosol"/>
    <property type="evidence" value="ECO:0007669"/>
    <property type="project" value="GOC"/>
</dbReference>
<sequence length="531" mass="58287">MSLAIVILGSGIIGVSTAYYLSQSLPGSAIHLVDSSPELFASALGLATGFLATDWLSSFVAALGKLSFEEHKRLAEDFNGKKKWGYSRSTGLALASGLDIDFLNRDPRRLCQFFLESCLQRDVQLHHPARAESVDKDMRDELSTIRIINMDTGTISDIPCTKILIAAGAWSPQVFSKLFPSARKRLPISSLAGHSLIVRSPRSSKKHEEKECHAIFTSDEEGYSPEVFSRMGGEIYIAGLNSPLLALPALATESIIDKGAVKRLKKTAQKLLGADQAVDDLEVVRKGLCFRPVTNRGTPILTRIGDENLGGPKTRVPGEGGVWLAAGHGPLSQPTLFPGEAEVFHSQNMSKATRALVRSPSHLTHFEDLQRNAARTNMMYEAVKPHRTGRFDGRPGAQQSTSGTTKEGWRGAREIIGTAKDNGRRRSAARYLDKQVLCLHPSGLNSWEPLERTTTATVLKGQPAAACNARFSIGAADRSYLSIYIRRYIYIHVCSYIQNYIPTQLRYHIILSRGPEQTDPYLVPSTYLPPT</sequence>
<dbReference type="InterPro" id="IPR036188">
    <property type="entry name" value="FAD/NAD-bd_sf"/>
</dbReference>
<dbReference type="GO" id="GO:0005770">
    <property type="term" value="C:late endosome"/>
    <property type="evidence" value="ECO:0007669"/>
    <property type="project" value="TreeGrafter"/>
</dbReference>
<keyword evidence="4" id="KW-1185">Reference proteome</keyword>
<feature type="region of interest" description="Disordered" evidence="1">
    <location>
        <begin position="387"/>
        <end position="408"/>
    </location>
</feature>
<gene>
    <name evidence="3" type="ORF">G7Y89_g1063</name>
</gene>
<dbReference type="Gene3D" id="3.30.9.10">
    <property type="entry name" value="D-Amino Acid Oxidase, subunit A, domain 2"/>
    <property type="match status" value="1"/>
</dbReference>
<dbReference type="AlphaFoldDB" id="A0A8H4WAM6"/>